<name>A0A9Q5CTN7_CLOBE</name>
<accession>A0A9Q5CTN7</accession>
<evidence type="ECO:0000313" key="2">
    <source>
        <dbReference type="Proteomes" id="UP000821656"/>
    </source>
</evidence>
<comment type="caution">
    <text evidence="1">The sequence shown here is derived from an EMBL/GenBank/DDBJ whole genome shotgun (WGS) entry which is preliminary data.</text>
</comment>
<dbReference type="Proteomes" id="UP000821656">
    <property type="component" value="Unassembled WGS sequence"/>
</dbReference>
<evidence type="ECO:0000313" key="1">
    <source>
        <dbReference type="EMBL" id="NRV07638.1"/>
    </source>
</evidence>
<proteinExistence type="predicted"/>
<dbReference type="RefSeq" id="WP_077305473.1">
    <property type="nucleotide sequence ID" value="NZ_CP016090.1"/>
</dbReference>
<gene>
    <name evidence="1" type="ORF">DFH45_000601</name>
</gene>
<organism evidence="1 2">
    <name type="scientific">Clostridium beijerinckii</name>
    <name type="common">Clostridium MP</name>
    <dbReference type="NCBI Taxonomy" id="1520"/>
    <lineage>
        <taxon>Bacteria</taxon>
        <taxon>Bacillati</taxon>
        <taxon>Bacillota</taxon>
        <taxon>Clostridia</taxon>
        <taxon>Eubacteriales</taxon>
        <taxon>Clostridiaceae</taxon>
        <taxon>Clostridium</taxon>
    </lineage>
</organism>
<protein>
    <submittedName>
        <fullName evidence="1">Uncharacterized protein</fullName>
    </submittedName>
</protein>
<reference evidence="1" key="1">
    <citation type="submission" date="2020-05" db="EMBL/GenBank/DDBJ databases">
        <title>Genomic insights into acetone-butanol-ethanol (ABE) fermentation by sequencing solventogenic clostridia strains.</title>
        <authorList>
            <person name="Brown S."/>
        </authorList>
    </citation>
    <scope>NUCLEOTIDE SEQUENCE</scope>
    <source>
        <strain evidence="1">DJ126</strain>
    </source>
</reference>
<sequence>MNNKYRMTKLKLSDFEIKTITNEIILEDGTKKIETVYITEGKKRFPKLMYEWNTDKKIFSTLSKTIKDKSSFDKLEDKEKELFIKCKNKFEDNNKIIVRDTELIRIIRALNLGNNSTEENGYTYIKDLICVAVSVPKYRQIEKDGLIEVNNVLYKRILASSGNVRNKKVIFIKEELFNNAMTILLCGLPEDMEHEQISKFNAYVGLVNSDTIPVSTPNIVVIDDFKKTINETFDLVIKDETGKFDVKLNQKKDFEFMPFDGAGLVDIARAETWAKELNTVLNQETGKNKVNFIPY</sequence>
<dbReference type="AlphaFoldDB" id="A0A9Q5CTN7"/>
<dbReference type="EMBL" id="JABSXK010000001">
    <property type="protein sequence ID" value="NRV07638.1"/>
    <property type="molecule type" value="Genomic_DNA"/>
</dbReference>